<dbReference type="EMBL" id="AOIA01000080">
    <property type="protein sequence ID" value="ELY61844.1"/>
    <property type="molecule type" value="Genomic_DNA"/>
</dbReference>
<organism evidence="1 2">
    <name type="scientific">Natronococcus jeotgali DSM 18795</name>
    <dbReference type="NCBI Taxonomy" id="1227498"/>
    <lineage>
        <taxon>Archaea</taxon>
        <taxon>Methanobacteriati</taxon>
        <taxon>Methanobacteriota</taxon>
        <taxon>Stenosarchaea group</taxon>
        <taxon>Halobacteria</taxon>
        <taxon>Halobacteriales</taxon>
        <taxon>Natrialbaceae</taxon>
        <taxon>Natronococcus</taxon>
    </lineage>
</organism>
<gene>
    <name evidence="1" type="ORF">C492_09065</name>
</gene>
<dbReference type="Proteomes" id="UP000011531">
    <property type="component" value="Unassembled WGS sequence"/>
</dbReference>
<keyword evidence="2" id="KW-1185">Reference proteome</keyword>
<protein>
    <submittedName>
        <fullName evidence="1">Uncharacterized protein</fullName>
    </submittedName>
</protein>
<dbReference type="AlphaFoldDB" id="L9XJA7"/>
<proteinExistence type="predicted"/>
<evidence type="ECO:0000313" key="1">
    <source>
        <dbReference type="EMBL" id="ELY61844.1"/>
    </source>
</evidence>
<comment type="caution">
    <text evidence="1">The sequence shown here is derived from an EMBL/GenBank/DDBJ whole genome shotgun (WGS) entry which is preliminary data.</text>
</comment>
<accession>L9XJA7</accession>
<evidence type="ECO:0000313" key="2">
    <source>
        <dbReference type="Proteomes" id="UP000011531"/>
    </source>
</evidence>
<name>L9XJA7_9EURY</name>
<sequence>MDRLIVVDSLEQDISYVLSKIVGVTLHVRKQRIEIHQCGCLESIEIDYIVALERKRPKSNRYLTIPLICSVE</sequence>
<reference evidence="1 2" key="1">
    <citation type="journal article" date="2014" name="PLoS Genet.">
        <title>Phylogenetically driven sequencing of extremely halophilic archaea reveals strategies for static and dynamic osmo-response.</title>
        <authorList>
            <person name="Becker E.A."/>
            <person name="Seitzer P.M."/>
            <person name="Tritt A."/>
            <person name="Larsen D."/>
            <person name="Krusor M."/>
            <person name="Yao A.I."/>
            <person name="Wu D."/>
            <person name="Madern D."/>
            <person name="Eisen J.A."/>
            <person name="Darling A.E."/>
            <person name="Facciotti M.T."/>
        </authorList>
    </citation>
    <scope>NUCLEOTIDE SEQUENCE [LARGE SCALE GENOMIC DNA]</scope>
    <source>
        <strain evidence="1 2">DSM 18795</strain>
    </source>
</reference>